<dbReference type="GO" id="GO:0005576">
    <property type="term" value="C:extracellular region"/>
    <property type="evidence" value="ECO:0007669"/>
    <property type="project" value="InterPro"/>
</dbReference>
<dbReference type="GO" id="GO:0006869">
    <property type="term" value="P:lipid transport"/>
    <property type="evidence" value="ECO:0007669"/>
    <property type="project" value="InterPro"/>
</dbReference>
<sequence>MDKSSEWNNSQITESEMSELEEKIGQYIKELKETHNMLQEHLSKCIKEMHDVANCMDEFHRKATIAGVTGSSVGIAGGITTLAGLALAPFTFGASLIVGAVGMGVATAGGLTGAVASIVDNENIKKTLKRVQEIVGEIQKHIELIQEISKRMHCEFQKWGINDIYNAATLGGILTNAAVQVGRLVRLGRIIATAARGAEAAAQGARLITALSGVLAGLLLIVDIFFIVKGAQDLKNGCKTKEAAEIRDLAEKLQKLQSELQSNEEEMTKALEENSSLLT</sequence>
<evidence type="ECO:0000256" key="3">
    <source>
        <dbReference type="SAM" id="Phobius"/>
    </source>
</evidence>
<dbReference type="GO" id="GO:0042157">
    <property type="term" value="P:lipoprotein metabolic process"/>
    <property type="evidence" value="ECO:0007669"/>
    <property type="project" value="InterPro"/>
</dbReference>
<feature type="non-terminal residue" evidence="4">
    <location>
        <position position="279"/>
    </location>
</feature>
<feature type="transmembrane region" description="Helical" evidence="3">
    <location>
        <begin position="94"/>
        <end position="119"/>
    </location>
</feature>
<dbReference type="AlphaFoldDB" id="A0A2G9R7C6"/>
<keyword evidence="3" id="KW-0812">Transmembrane</keyword>
<comment type="similarity">
    <text evidence="1">Belongs to the apolipoprotein L family.</text>
</comment>
<dbReference type="EMBL" id="KV959159">
    <property type="protein sequence ID" value="PIO23776.1"/>
    <property type="molecule type" value="Genomic_DNA"/>
</dbReference>
<feature type="coiled-coil region" evidence="2">
    <location>
        <begin position="10"/>
        <end position="48"/>
    </location>
</feature>
<dbReference type="GO" id="GO:0008289">
    <property type="term" value="F:lipid binding"/>
    <property type="evidence" value="ECO:0007669"/>
    <property type="project" value="InterPro"/>
</dbReference>
<dbReference type="PANTHER" id="PTHR14096:SF27">
    <property type="entry name" value="APOLIPOPROTEIN L2"/>
    <property type="match status" value="1"/>
</dbReference>
<reference evidence="5" key="1">
    <citation type="journal article" date="2017" name="Nat. Commun.">
        <title>The North American bullfrog draft genome provides insight into hormonal regulation of long noncoding RNA.</title>
        <authorList>
            <person name="Hammond S.A."/>
            <person name="Warren R.L."/>
            <person name="Vandervalk B.P."/>
            <person name="Kucuk E."/>
            <person name="Khan H."/>
            <person name="Gibb E.A."/>
            <person name="Pandoh P."/>
            <person name="Kirk H."/>
            <person name="Zhao Y."/>
            <person name="Jones M."/>
            <person name="Mungall A.J."/>
            <person name="Coope R."/>
            <person name="Pleasance S."/>
            <person name="Moore R.A."/>
            <person name="Holt R.A."/>
            <person name="Round J.M."/>
            <person name="Ohora S."/>
            <person name="Walle B.V."/>
            <person name="Veldhoen N."/>
            <person name="Helbing C.C."/>
            <person name="Birol I."/>
        </authorList>
    </citation>
    <scope>NUCLEOTIDE SEQUENCE [LARGE SCALE GENOMIC DNA]</scope>
</reference>
<accession>A0A2G9R7C6</accession>
<dbReference type="OrthoDB" id="6363454at2759"/>
<evidence type="ECO:0000313" key="4">
    <source>
        <dbReference type="EMBL" id="PIO23776.1"/>
    </source>
</evidence>
<protein>
    <recommendedName>
        <fullName evidence="6">Apolipoprotein L3</fullName>
    </recommendedName>
</protein>
<dbReference type="GO" id="GO:0016020">
    <property type="term" value="C:membrane"/>
    <property type="evidence" value="ECO:0007669"/>
    <property type="project" value="TreeGrafter"/>
</dbReference>
<keyword evidence="5" id="KW-1185">Reference proteome</keyword>
<keyword evidence="3" id="KW-0472">Membrane</keyword>
<evidence type="ECO:0008006" key="6">
    <source>
        <dbReference type="Google" id="ProtNLM"/>
    </source>
</evidence>
<feature type="coiled-coil region" evidence="2">
    <location>
        <begin position="239"/>
        <end position="273"/>
    </location>
</feature>
<evidence type="ECO:0000256" key="2">
    <source>
        <dbReference type="SAM" id="Coils"/>
    </source>
</evidence>
<evidence type="ECO:0000313" key="5">
    <source>
        <dbReference type="Proteomes" id="UP000228934"/>
    </source>
</evidence>
<feature type="transmembrane region" description="Helical" evidence="3">
    <location>
        <begin position="65"/>
        <end position="88"/>
    </location>
</feature>
<dbReference type="InterPro" id="IPR008405">
    <property type="entry name" value="ApoL"/>
</dbReference>
<dbReference type="PANTHER" id="PTHR14096">
    <property type="entry name" value="APOLIPOPROTEIN L"/>
    <property type="match status" value="1"/>
</dbReference>
<dbReference type="Proteomes" id="UP000228934">
    <property type="component" value="Unassembled WGS sequence"/>
</dbReference>
<keyword evidence="2" id="KW-0175">Coiled coil</keyword>
<organism evidence="4 5">
    <name type="scientific">Aquarana catesbeiana</name>
    <name type="common">American bullfrog</name>
    <name type="synonym">Rana catesbeiana</name>
    <dbReference type="NCBI Taxonomy" id="8400"/>
    <lineage>
        <taxon>Eukaryota</taxon>
        <taxon>Metazoa</taxon>
        <taxon>Chordata</taxon>
        <taxon>Craniata</taxon>
        <taxon>Vertebrata</taxon>
        <taxon>Euteleostomi</taxon>
        <taxon>Amphibia</taxon>
        <taxon>Batrachia</taxon>
        <taxon>Anura</taxon>
        <taxon>Neobatrachia</taxon>
        <taxon>Ranoidea</taxon>
        <taxon>Ranidae</taxon>
        <taxon>Aquarana</taxon>
    </lineage>
</organism>
<name>A0A2G9R7C6_AQUCT</name>
<evidence type="ECO:0000256" key="1">
    <source>
        <dbReference type="ARBA" id="ARBA00010090"/>
    </source>
</evidence>
<gene>
    <name evidence="4" type="ORF">AB205_0038150</name>
</gene>
<dbReference type="Pfam" id="PF05461">
    <property type="entry name" value="ApoL"/>
    <property type="match status" value="1"/>
</dbReference>
<feature type="transmembrane region" description="Helical" evidence="3">
    <location>
        <begin position="207"/>
        <end position="228"/>
    </location>
</feature>
<proteinExistence type="inferred from homology"/>
<keyword evidence="3" id="KW-1133">Transmembrane helix</keyword>